<gene>
    <name evidence="1" type="ORF">TKK_014734</name>
</gene>
<dbReference type="AlphaFoldDB" id="A0ABD2WBY6"/>
<protein>
    <submittedName>
        <fullName evidence="1">Uncharacterized protein</fullName>
    </submittedName>
</protein>
<dbReference type="Proteomes" id="UP001627154">
    <property type="component" value="Unassembled WGS sequence"/>
</dbReference>
<keyword evidence="2" id="KW-1185">Reference proteome</keyword>
<accession>A0ABD2WBY6</accession>
<reference evidence="1 2" key="1">
    <citation type="journal article" date="2024" name="bioRxiv">
        <title>A reference genome for Trichogramma kaykai: A tiny desert-dwelling parasitoid wasp with competing sex-ratio distorters.</title>
        <authorList>
            <person name="Culotta J."/>
            <person name="Lindsey A.R."/>
        </authorList>
    </citation>
    <scope>NUCLEOTIDE SEQUENCE [LARGE SCALE GENOMIC DNA]</scope>
    <source>
        <strain evidence="1 2">KSX58</strain>
    </source>
</reference>
<comment type="caution">
    <text evidence="1">The sequence shown here is derived from an EMBL/GenBank/DDBJ whole genome shotgun (WGS) entry which is preliminary data.</text>
</comment>
<organism evidence="1 2">
    <name type="scientific">Trichogramma kaykai</name>
    <dbReference type="NCBI Taxonomy" id="54128"/>
    <lineage>
        <taxon>Eukaryota</taxon>
        <taxon>Metazoa</taxon>
        <taxon>Ecdysozoa</taxon>
        <taxon>Arthropoda</taxon>
        <taxon>Hexapoda</taxon>
        <taxon>Insecta</taxon>
        <taxon>Pterygota</taxon>
        <taxon>Neoptera</taxon>
        <taxon>Endopterygota</taxon>
        <taxon>Hymenoptera</taxon>
        <taxon>Apocrita</taxon>
        <taxon>Proctotrupomorpha</taxon>
        <taxon>Chalcidoidea</taxon>
        <taxon>Trichogrammatidae</taxon>
        <taxon>Trichogramma</taxon>
    </lineage>
</organism>
<evidence type="ECO:0000313" key="1">
    <source>
        <dbReference type="EMBL" id="KAL3390592.1"/>
    </source>
</evidence>
<proteinExistence type="predicted"/>
<sequence length="161" mass="18432">MSIIRLEVIANISIYYVRDFIPLGIRENEPTAAAAAAANEFQLARSATVRKLSLYLYSSTTCLDILLLRTKPPEREDIVTNAFRVVLYTECVERETSPGQIVALIELNIWMLRSLPCIKSFSGVRARLHDYIIHHNHRRFFLSFCTTSYFATRRDASDTSI</sequence>
<dbReference type="EMBL" id="JBJJXI010000117">
    <property type="protein sequence ID" value="KAL3390592.1"/>
    <property type="molecule type" value="Genomic_DNA"/>
</dbReference>
<evidence type="ECO:0000313" key="2">
    <source>
        <dbReference type="Proteomes" id="UP001627154"/>
    </source>
</evidence>
<name>A0ABD2WBY6_9HYME</name>